<dbReference type="PROSITE" id="PS50817">
    <property type="entry name" value="INTEIN_N_TER"/>
    <property type="match status" value="1"/>
</dbReference>
<feature type="domain" description="Hint" evidence="3">
    <location>
        <begin position="479"/>
        <end position="580"/>
    </location>
</feature>
<dbReference type="NCBIfam" id="TIGR01443">
    <property type="entry name" value="intein_Cterm"/>
    <property type="match status" value="1"/>
</dbReference>
<dbReference type="Pfam" id="PF05876">
    <property type="entry name" value="GpA_ATPase"/>
    <property type="match status" value="1"/>
</dbReference>
<keyword evidence="1" id="KW-0472">Membrane</keyword>
<feature type="domain" description="Hint" evidence="2">
    <location>
        <begin position="724"/>
        <end position="771"/>
    </location>
</feature>
<dbReference type="InterPro" id="IPR003586">
    <property type="entry name" value="Hint_dom_C"/>
</dbReference>
<dbReference type="InterPro" id="IPR036844">
    <property type="entry name" value="Hint_dom_sf"/>
</dbReference>
<comment type="caution">
    <text evidence="4">The sequence shown here is derived from an EMBL/GenBank/DDBJ whole genome shotgun (WGS) entry which is preliminary data.</text>
</comment>
<keyword evidence="1" id="KW-1133">Transmembrane helix</keyword>
<proteinExistence type="predicted"/>
<organism evidence="4 5">
    <name type="scientific">Candidatus Woesebacteria bacterium GW2011_GWB1_39_12</name>
    <dbReference type="NCBI Taxonomy" id="1618574"/>
    <lineage>
        <taxon>Bacteria</taxon>
        <taxon>Candidatus Woeseibacteriota</taxon>
    </lineage>
</organism>
<dbReference type="CDD" id="cd00081">
    <property type="entry name" value="Hint"/>
    <property type="match status" value="1"/>
</dbReference>
<dbReference type="SMART" id="SM00306">
    <property type="entry name" value="HintN"/>
    <property type="match status" value="1"/>
</dbReference>
<gene>
    <name evidence="4" type="ORF">UT24_C0016G0014</name>
</gene>
<dbReference type="InterPro" id="IPR006141">
    <property type="entry name" value="Intein_N"/>
</dbReference>
<evidence type="ECO:0000313" key="5">
    <source>
        <dbReference type="Proteomes" id="UP000033881"/>
    </source>
</evidence>
<dbReference type="InterPro" id="IPR030934">
    <property type="entry name" value="Intein_C"/>
</dbReference>
<dbReference type="PROSITE" id="PS50818">
    <property type="entry name" value="INTEIN_C_TER"/>
    <property type="match status" value="1"/>
</dbReference>
<sequence>MDNKEFTKEELTKIIYEAQSVNPLVWIYANKMKSERAIPISFKRHKYLIEPFCDMSPRQVYQKSAQMGLSIMMILKTFWMAKFRNMNIIYTLPTVEDVRKFVPSKVNPIVNNNSQIYKWVKDKDSIETKKVGDSFIFYKGTFTSKEAIMLSSDLNVYDEVDRSDLSTIDIYSSRVKFSPYHGEWFLSNPSAPTAGVGAKFTLSTQNHWFIKPSCGHYQYMDWDNNVDKANGRYICFRCGKKIENYDRTHGEWVAKYPSREMKGYWINQMMAEWIDVKNLILEEEDKNKAYFYNFVLGKPYMGSDTIIDASLILKNVVETPNSQTNCIMGVDQGLKKHYVLGNKEGIFQVGSTKEWDDIENLRNKFDAVLIMDALPDLTVPRQLREKYPHKVHLCYYHKDKDRAVDTKWGENKDWGYVWADRNRTLQTVIDWLASGKIKFQMKPYDLEEFVKHWSTMYKLVEEDFLGVPKFIWESTGKDHFCLVGETLIETSKGEILIKKVKVGDMVLTRKGYRKVLRSWMTRKNAKVMKVNFSNRKSLIGTPDHKIWIKDKGFVDLHSTNYGDIIETCKKQSYSKVLLIGGILILLIVLIGCILIQMVLNIIKVGKDFIRKFGCLFMENFQKVVQYTIKTVTRLTMIFPILNVSQEVSICPNMQKKVSKIHNGENKIKNILKKSINYHIYGEEHQKEKRGILNMLLIPLFLKFQKNSTVLNVINHLKQFLGQVENTVPPDVTIVSKQECGEEDMVYNLEVEDVHEYFANGALVSNCHATNYFLIGLKRYSEKRGSVVKNSFSSRLHGEPSFEIVDDTMPGKPIFEKEPKDWRYV</sequence>
<evidence type="ECO:0000256" key="1">
    <source>
        <dbReference type="SAM" id="Phobius"/>
    </source>
</evidence>
<accession>A0A0G0PPN9</accession>
<dbReference type="InterPro" id="IPR003587">
    <property type="entry name" value="Hint_dom_N"/>
</dbReference>
<dbReference type="GO" id="GO:0016887">
    <property type="term" value="F:ATP hydrolysis activity"/>
    <property type="evidence" value="ECO:0007669"/>
    <property type="project" value="InterPro"/>
</dbReference>
<feature type="transmembrane region" description="Helical" evidence="1">
    <location>
        <begin position="576"/>
        <end position="602"/>
    </location>
</feature>
<reference evidence="4 5" key="1">
    <citation type="journal article" date="2015" name="Nature">
        <title>rRNA introns, odd ribosomes, and small enigmatic genomes across a large radiation of phyla.</title>
        <authorList>
            <person name="Brown C.T."/>
            <person name="Hug L.A."/>
            <person name="Thomas B.C."/>
            <person name="Sharon I."/>
            <person name="Castelle C.J."/>
            <person name="Singh A."/>
            <person name="Wilkins M.J."/>
            <person name="Williams K.H."/>
            <person name="Banfield J.F."/>
        </authorList>
    </citation>
    <scope>NUCLEOTIDE SEQUENCE [LARGE SCALE GENOMIC DNA]</scope>
</reference>
<protein>
    <submittedName>
        <fullName evidence="4">Bacteriophage tail assembly protein</fullName>
    </submittedName>
</protein>
<dbReference type="SUPFAM" id="SSF51294">
    <property type="entry name" value="Hedgehog/intein (Hint) domain"/>
    <property type="match status" value="1"/>
</dbReference>
<evidence type="ECO:0000259" key="2">
    <source>
        <dbReference type="SMART" id="SM00305"/>
    </source>
</evidence>
<dbReference type="SMART" id="SM00305">
    <property type="entry name" value="HintC"/>
    <property type="match status" value="1"/>
</dbReference>
<dbReference type="STRING" id="1618574.UT24_C0016G0014"/>
<dbReference type="AlphaFoldDB" id="A0A0G0PPN9"/>
<name>A0A0G0PPN9_9BACT</name>
<evidence type="ECO:0000313" key="4">
    <source>
        <dbReference type="EMBL" id="KKR00125.1"/>
    </source>
</evidence>
<dbReference type="InterPro" id="IPR046453">
    <property type="entry name" value="GpA_ATPase"/>
</dbReference>
<dbReference type="Proteomes" id="UP000033881">
    <property type="component" value="Unassembled WGS sequence"/>
</dbReference>
<dbReference type="EMBL" id="LBWB01000016">
    <property type="protein sequence ID" value="KKR00125.1"/>
    <property type="molecule type" value="Genomic_DNA"/>
</dbReference>
<dbReference type="Gene3D" id="2.170.16.10">
    <property type="entry name" value="Hedgehog/Intein (Hint) domain"/>
    <property type="match status" value="2"/>
</dbReference>
<evidence type="ECO:0000259" key="3">
    <source>
        <dbReference type="SMART" id="SM00306"/>
    </source>
</evidence>
<dbReference type="GO" id="GO:0016539">
    <property type="term" value="P:intein-mediated protein splicing"/>
    <property type="evidence" value="ECO:0007669"/>
    <property type="project" value="InterPro"/>
</dbReference>
<keyword evidence="1" id="KW-0812">Transmembrane</keyword>